<protein>
    <submittedName>
        <fullName evidence="2">Uncharacterized protein</fullName>
    </submittedName>
</protein>
<dbReference type="GeneID" id="23866771"/>
<accession>D0A9V6</accession>
<feature type="transmembrane region" description="Helical" evidence="1">
    <location>
        <begin position="84"/>
        <end position="107"/>
    </location>
</feature>
<proteinExistence type="predicted"/>
<dbReference type="Proteomes" id="UP000002316">
    <property type="component" value="Chromosome 11"/>
</dbReference>
<gene>
    <name evidence="2" type="ORF">TbgDal_XI15760</name>
</gene>
<sequence>MRLNDALRGAPHWFEEKSKHKRRCICDSSFFLFKRLGGSTRCLLGFISMTHNKEMQNVNIYVSLLRRRRQRESLTEISTNCMRCYYGCVACNICIIVLGHFCPILPFL</sequence>
<dbReference type="AlphaFoldDB" id="D0A9V6"/>
<evidence type="ECO:0000313" key="2">
    <source>
        <dbReference type="EMBL" id="CBH18457.1"/>
    </source>
</evidence>
<keyword evidence="1" id="KW-0812">Transmembrane</keyword>
<keyword evidence="1" id="KW-0472">Membrane</keyword>
<dbReference type="EMBL" id="FN554974">
    <property type="protein sequence ID" value="CBH18457.1"/>
    <property type="molecule type" value="Genomic_DNA"/>
</dbReference>
<name>D0A9V6_TRYB9</name>
<evidence type="ECO:0000256" key="1">
    <source>
        <dbReference type="SAM" id="Phobius"/>
    </source>
</evidence>
<evidence type="ECO:0000313" key="3">
    <source>
        <dbReference type="Proteomes" id="UP000002316"/>
    </source>
</evidence>
<reference evidence="3" key="1">
    <citation type="journal article" date="2010" name="PLoS Negl. Trop. Dis.">
        <title>The genome sequence of Trypanosoma brucei gambiense, causative agent of chronic human african trypanosomiasis.</title>
        <authorList>
            <person name="Jackson A.P."/>
            <person name="Sanders M."/>
            <person name="Berry A."/>
            <person name="McQuillan J."/>
            <person name="Aslett M.A."/>
            <person name="Quail M.A."/>
            <person name="Chukualim B."/>
            <person name="Capewell P."/>
            <person name="MacLeod A."/>
            <person name="Melville S.E."/>
            <person name="Gibson W."/>
            <person name="Barry J.D."/>
            <person name="Berriman M."/>
            <person name="Hertz-Fowler C."/>
        </authorList>
    </citation>
    <scope>NUCLEOTIDE SEQUENCE [LARGE SCALE GENOMIC DNA]</scope>
    <source>
        <strain evidence="3">MHOM/CI/86/DAL972</strain>
    </source>
</reference>
<organism evidence="2 3">
    <name type="scientific">Trypanosoma brucei gambiense (strain MHOM/CI/86/DAL972)</name>
    <dbReference type="NCBI Taxonomy" id="679716"/>
    <lineage>
        <taxon>Eukaryota</taxon>
        <taxon>Discoba</taxon>
        <taxon>Euglenozoa</taxon>
        <taxon>Kinetoplastea</taxon>
        <taxon>Metakinetoplastina</taxon>
        <taxon>Trypanosomatida</taxon>
        <taxon>Trypanosomatidae</taxon>
        <taxon>Trypanosoma</taxon>
    </lineage>
</organism>
<dbReference type="RefSeq" id="XP_011780721.1">
    <property type="nucleotide sequence ID" value="XM_011782419.1"/>
</dbReference>
<dbReference type="KEGG" id="tbg:TbgDal_XI15760"/>
<keyword evidence="1" id="KW-1133">Transmembrane helix</keyword>